<dbReference type="Proteomes" id="UP000502415">
    <property type="component" value="Chromosome"/>
</dbReference>
<proteinExistence type="predicted"/>
<feature type="signal peptide" evidence="1">
    <location>
        <begin position="1"/>
        <end position="23"/>
    </location>
</feature>
<feature type="domain" description="NodB homology" evidence="2">
    <location>
        <begin position="30"/>
        <end position="150"/>
    </location>
</feature>
<evidence type="ECO:0000256" key="1">
    <source>
        <dbReference type="SAM" id="SignalP"/>
    </source>
</evidence>
<keyword evidence="4" id="KW-1185">Reference proteome</keyword>
<name>A0A7Z2W1U0_9BURK</name>
<dbReference type="KEGG" id="mfy:HH212_20455"/>
<accession>A0A7Z2W1U0</accession>
<reference evidence="3 4" key="1">
    <citation type="submission" date="2020-04" db="EMBL/GenBank/DDBJ databases">
        <title>Genome sequencing of novel species.</title>
        <authorList>
            <person name="Heo J."/>
            <person name="Kim S.-J."/>
            <person name="Kim J.-S."/>
            <person name="Hong S.-B."/>
            <person name="Kwon S.-W."/>
        </authorList>
    </citation>
    <scope>NUCLEOTIDE SEQUENCE [LARGE SCALE GENOMIC DNA]</scope>
    <source>
        <strain evidence="3 4">GN2-R2</strain>
    </source>
</reference>
<dbReference type="GO" id="GO:0016810">
    <property type="term" value="F:hydrolase activity, acting on carbon-nitrogen (but not peptide) bonds"/>
    <property type="evidence" value="ECO:0007669"/>
    <property type="project" value="InterPro"/>
</dbReference>
<dbReference type="InterPro" id="IPR002509">
    <property type="entry name" value="NODB_dom"/>
</dbReference>
<evidence type="ECO:0000313" key="4">
    <source>
        <dbReference type="Proteomes" id="UP000502415"/>
    </source>
</evidence>
<dbReference type="AlphaFoldDB" id="A0A7Z2W1U0"/>
<keyword evidence="1" id="KW-0732">Signal</keyword>
<dbReference type="SUPFAM" id="SSF88713">
    <property type="entry name" value="Glycoside hydrolase/deacetylase"/>
    <property type="match status" value="1"/>
</dbReference>
<feature type="chain" id="PRO_5031175148" evidence="1">
    <location>
        <begin position="24"/>
        <end position="309"/>
    </location>
</feature>
<dbReference type="InterPro" id="IPR011330">
    <property type="entry name" value="Glyco_hydro/deAcase_b/a-brl"/>
</dbReference>
<evidence type="ECO:0000313" key="3">
    <source>
        <dbReference type="EMBL" id="QJE03497.1"/>
    </source>
</evidence>
<dbReference type="EMBL" id="CP051685">
    <property type="protein sequence ID" value="QJE03497.1"/>
    <property type="molecule type" value="Genomic_DNA"/>
</dbReference>
<dbReference type="Gene3D" id="3.20.20.370">
    <property type="entry name" value="Glycoside hydrolase/deacetylase"/>
    <property type="match status" value="1"/>
</dbReference>
<gene>
    <name evidence="3" type="ORF">HH212_20455</name>
</gene>
<dbReference type="Pfam" id="PF01522">
    <property type="entry name" value="Polysacc_deac_1"/>
    <property type="match status" value="1"/>
</dbReference>
<organism evidence="3 4">
    <name type="scientific">Massilia forsythiae</name>
    <dbReference type="NCBI Taxonomy" id="2728020"/>
    <lineage>
        <taxon>Bacteria</taxon>
        <taxon>Pseudomonadati</taxon>
        <taxon>Pseudomonadota</taxon>
        <taxon>Betaproteobacteria</taxon>
        <taxon>Burkholderiales</taxon>
        <taxon>Oxalobacteraceae</taxon>
        <taxon>Telluria group</taxon>
        <taxon>Massilia</taxon>
    </lineage>
</organism>
<evidence type="ECO:0000259" key="2">
    <source>
        <dbReference type="Pfam" id="PF01522"/>
    </source>
</evidence>
<sequence length="309" mass="33469">MPIRTILGAAALACAATCAPAGAADGAPFDVAVTVDDLSVHGPLPRGLSWDGIARAYIDTLRAHHVPQAWGFVNAKRLQEQPASSAVLDDWRRVGWPLGNHTYSHLGLSQAPSLHAWIDDARAGEPVLAARMGKADWHVLRFPFLDGGDEVPRHDGAITWLNAQGYRIAEVSISFDDWAYTDTYARCLDKGDAAAIARMKADYLRRVDAAIVRTRALSQRVYGRMIPQVLLTHLGAWSAATLPDVMARLDAAGARYVTLEQAQNDAAYRAPSPRVGNGMLMERHAQDLRIDVAGLPAPAPVMALENVCR</sequence>
<dbReference type="GO" id="GO:0005975">
    <property type="term" value="P:carbohydrate metabolic process"/>
    <property type="evidence" value="ECO:0007669"/>
    <property type="project" value="InterPro"/>
</dbReference>
<protein>
    <submittedName>
        <fullName evidence="3">Polysaccharide deacetylase family protein</fullName>
    </submittedName>
</protein>